<protein>
    <submittedName>
        <fullName evidence="1">Uncharacterized protein</fullName>
    </submittedName>
</protein>
<reference evidence="2" key="1">
    <citation type="journal article" date="2013" name="Nat. Genet.">
        <title>The Capsella rubella genome and the genomic consequences of rapid mating system evolution.</title>
        <authorList>
            <person name="Slotte T."/>
            <person name="Hazzouri K.M."/>
            <person name="Agren J.A."/>
            <person name="Koenig D."/>
            <person name="Maumus F."/>
            <person name="Guo Y.L."/>
            <person name="Steige K."/>
            <person name="Platts A.E."/>
            <person name="Escobar J.S."/>
            <person name="Newman L.K."/>
            <person name="Wang W."/>
            <person name="Mandakova T."/>
            <person name="Vello E."/>
            <person name="Smith L.M."/>
            <person name="Henz S.R."/>
            <person name="Steffen J."/>
            <person name="Takuno S."/>
            <person name="Brandvain Y."/>
            <person name="Coop G."/>
            <person name="Andolfatto P."/>
            <person name="Hu T.T."/>
            <person name="Blanchette M."/>
            <person name="Clark R.M."/>
            <person name="Quesneville H."/>
            <person name="Nordborg M."/>
            <person name="Gaut B.S."/>
            <person name="Lysak M.A."/>
            <person name="Jenkins J."/>
            <person name="Grimwood J."/>
            <person name="Chapman J."/>
            <person name="Prochnik S."/>
            <person name="Shu S."/>
            <person name="Rokhsar D."/>
            <person name="Schmutz J."/>
            <person name="Weigel D."/>
            <person name="Wright S.I."/>
        </authorList>
    </citation>
    <scope>NUCLEOTIDE SEQUENCE [LARGE SCALE GENOMIC DNA]</scope>
    <source>
        <strain evidence="2">cv. Monte Gargano</strain>
    </source>
</reference>
<accession>R0INK5</accession>
<gene>
    <name evidence="1" type="ORF">CARUB_v10010824mg</name>
</gene>
<dbReference type="Gene3D" id="2.40.110.10">
    <property type="entry name" value="Butyryl-CoA Dehydrogenase, subunit A, domain 2"/>
    <property type="match status" value="1"/>
</dbReference>
<dbReference type="STRING" id="81985.R0INK5"/>
<dbReference type="InterPro" id="IPR046373">
    <property type="entry name" value="Acyl-CoA_Oxase/DH_mid-dom_sf"/>
</dbReference>
<organism evidence="1 2">
    <name type="scientific">Capsella rubella</name>
    <dbReference type="NCBI Taxonomy" id="81985"/>
    <lineage>
        <taxon>Eukaryota</taxon>
        <taxon>Viridiplantae</taxon>
        <taxon>Streptophyta</taxon>
        <taxon>Embryophyta</taxon>
        <taxon>Tracheophyta</taxon>
        <taxon>Spermatophyta</taxon>
        <taxon>Magnoliopsida</taxon>
        <taxon>eudicotyledons</taxon>
        <taxon>Gunneridae</taxon>
        <taxon>Pentapetalae</taxon>
        <taxon>rosids</taxon>
        <taxon>malvids</taxon>
        <taxon>Brassicales</taxon>
        <taxon>Brassicaceae</taxon>
        <taxon>Camelineae</taxon>
        <taxon>Capsella</taxon>
    </lineage>
</organism>
<proteinExistence type="predicted"/>
<evidence type="ECO:0000313" key="1">
    <source>
        <dbReference type="EMBL" id="EOA38718.1"/>
    </source>
</evidence>
<dbReference type="AlphaFoldDB" id="R0INK5"/>
<keyword evidence="2" id="KW-1185">Reference proteome</keyword>
<evidence type="ECO:0000313" key="2">
    <source>
        <dbReference type="Proteomes" id="UP000029121"/>
    </source>
</evidence>
<dbReference type="OrthoDB" id="538336at2759"/>
<name>R0INK5_9BRAS</name>
<dbReference type="GO" id="GO:0016627">
    <property type="term" value="F:oxidoreductase activity, acting on the CH-CH group of donors"/>
    <property type="evidence" value="ECO:0007669"/>
    <property type="project" value="InterPro"/>
</dbReference>
<dbReference type="Proteomes" id="UP000029121">
    <property type="component" value="Unassembled WGS sequence"/>
</dbReference>
<sequence length="61" mass="6796">MTELGHGTNVRGSETVTTYDARTREFVNLLRSIGSNAFISLEEDPSLLRYGTYLSRDNVGD</sequence>
<dbReference type="EMBL" id="KB870805">
    <property type="protein sequence ID" value="EOA38718.1"/>
    <property type="molecule type" value="Genomic_DNA"/>
</dbReference>
<dbReference type="KEGG" id="crb:17898973"/>
<feature type="non-terminal residue" evidence="1">
    <location>
        <position position="61"/>
    </location>
</feature>